<dbReference type="Proteomes" id="UP000027100">
    <property type="component" value="Unassembled WGS sequence"/>
</dbReference>
<dbReference type="RefSeq" id="WP_035593541.1">
    <property type="nucleotide sequence ID" value="NZ_ARYM01000001.1"/>
</dbReference>
<reference evidence="3 4" key="1">
    <citation type="journal article" date="2014" name="Antonie Van Leeuwenhoek">
        <title>Hyphomonas beringensis sp. nov. and Hyphomonas chukchiensis sp. nov., isolated from surface seawater of the Bering Sea and Chukchi Sea.</title>
        <authorList>
            <person name="Li C."/>
            <person name="Lai Q."/>
            <person name="Li G."/>
            <person name="Dong C."/>
            <person name="Wang J."/>
            <person name="Liao Y."/>
            <person name="Shao Z."/>
        </authorList>
    </citation>
    <scope>NUCLEOTIDE SEQUENCE [LARGE SCALE GENOMIC DNA]</scope>
    <source>
        <strain evidence="3 4">PS728</strain>
    </source>
</reference>
<dbReference type="OrthoDB" id="1523552at2"/>
<feature type="coiled-coil region" evidence="1">
    <location>
        <begin position="269"/>
        <end position="296"/>
    </location>
</feature>
<evidence type="ECO:0008006" key="5">
    <source>
        <dbReference type="Google" id="ProtNLM"/>
    </source>
</evidence>
<evidence type="ECO:0000256" key="2">
    <source>
        <dbReference type="SAM" id="Phobius"/>
    </source>
</evidence>
<feature type="transmembrane region" description="Helical" evidence="2">
    <location>
        <begin position="18"/>
        <end position="38"/>
    </location>
</feature>
<dbReference type="PATRIC" id="fig|1280954.3.peg.320"/>
<proteinExistence type="predicted"/>
<feature type="transmembrane region" description="Helical" evidence="2">
    <location>
        <begin position="58"/>
        <end position="79"/>
    </location>
</feature>
<organism evidence="3 4">
    <name type="scientific">Hyphomonas polymorpha PS728</name>
    <dbReference type="NCBI Taxonomy" id="1280954"/>
    <lineage>
        <taxon>Bacteria</taxon>
        <taxon>Pseudomonadati</taxon>
        <taxon>Pseudomonadota</taxon>
        <taxon>Alphaproteobacteria</taxon>
        <taxon>Hyphomonadales</taxon>
        <taxon>Hyphomonadaceae</taxon>
        <taxon>Hyphomonas</taxon>
    </lineage>
</organism>
<dbReference type="eggNOG" id="COG4446">
    <property type="taxonomic scope" value="Bacteria"/>
</dbReference>
<keyword evidence="2" id="KW-0812">Transmembrane</keyword>
<comment type="caution">
    <text evidence="3">The sequence shown here is derived from an EMBL/GenBank/DDBJ whole genome shotgun (WGS) entry which is preliminary data.</text>
</comment>
<sequence length="298" mass="31561">MSDTPYTGNEPAGWRGKLAGAALLAAIGAVVWFGVAALGTRAGLWSWQTGLETLTLQFGPPMVSAVIGLSLAAGIAALAKAPRKRPFMMAMAALLVSGLTMGRLAAHEGQMDRLPPLHDIQTDWSDPIAPSDALVTEREAAGAQNAIEDDPLISAEADARWPGLSGRRVAEVQEEAEFVPGEQKSPRATPYPKLAPLIAPGTPEEGYAAALAAVEARGWTIVLAEPEAGRIEATETSFWYGFKDDILIRIRPDEAGVRIDVRSVSRVGLSDLGVNAKRVRNLLDELEVRLNKAASAPG</sequence>
<dbReference type="AlphaFoldDB" id="A0A062VDQ1"/>
<feature type="transmembrane region" description="Helical" evidence="2">
    <location>
        <begin position="86"/>
        <end position="106"/>
    </location>
</feature>
<protein>
    <recommendedName>
        <fullName evidence="5">DUF1499 domain-containing protein</fullName>
    </recommendedName>
</protein>
<keyword evidence="2" id="KW-0472">Membrane</keyword>
<evidence type="ECO:0000313" key="4">
    <source>
        <dbReference type="Proteomes" id="UP000027100"/>
    </source>
</evidence>
<dbReference type="STRING" id="1280954.HPO_01560"/>
<evidence type="ECO:0000256" key="1">
    <source>
        <dbReference type="SAM" id="Coils"/>
    </source>
</evidence>
<gene>
    <name evidence="3" type="ORF">HPO_01560</name>
</gene>
<keyword evidence="1" id="KW-0175">Coiled coil</keyword>
<keyword evidence="4" id="KW-1185">Reference proteome</keyword>
<dbReference type="Pfam" id="PF07386">
    <property type="entry name" value="DUF1499"/>
    <property type="match status" value="1"/>
</dbReference>
<accession>A0A062VDQ1</accession>
<name>A0A062VDQ1_9PROT</name>
<dbReference type="EMBL" id="ARYM01000001">
    <property type="protein sequence ID" value="KDA00675.1"/>
    <property type="molecule type" value="Genomic_DNA"/>
</dbReference>
<dbReference type="InterPro" id="IPR010865">
    <property type="entry name" value="DUF1499"/>
</dbReference>
<evidence type="ECO:0000313" key="3">
    <source>
        <dbReference type="EMBL" id="KDA00675.1"/>
    </source>
</evidence>
<keyword evidence="2" id="KW-1133">Transmembrane helix</keyword>